<evidence type="ECO:0008006" key="2">
    <source>
        <dbReference type="Google" id="ProtNLM"/>
    </source>
</evidence>
<proteinExistence type="predicted"/>
<gene>
    <name evidence="1" type="ORF">METZ01_LOCUS418538</name>
</gene>
<dbReference type="InterPro" id="IPR010451">
    <property type="entry name" value="Acetoacetate_decarboxylase"/>
</dbReference>
<dbReference type="AlphaFoldDB" id="A0A382X486"/>
<name>A0A382X486_9ZZZZ</name>
<dbReference type="SUPFAM" id="SSF160104">
    <property type="entry name" value="Acetoacetate decarboxylase-like"/>
    <property type="match status" value="1"/>
</dbReference>
<accession>A0A382X486</accession>
<dbReference type="Pfam" id="PF06314">
    <property type="entry name" value="ADC"/>
    <property type="match status" value="1"/>
</dbReference>
<protein>
    <recommendedName>
        <fullName evidence="2">Acetoacetate decarboxylase</fullName>
    </recommendedName>
</protein>
<sequence>MAIAMDNIANMPAFSPYYPMPPARYRGVRFQFVCFRAEVAAVERVLPACFKASDDGFCTAIGLTVPWSANYGAFEESILVVKCTYQDQIGYFAPVVFLNSRSSIPAGREIYGTPKVFADVKVGMDERVMHTETLLGGASVLSIRSTMQRPSTVEELPQLNPSWRLKVIPRADGGGAEVMQLIDAAKATTDVEVHVCCSGDGVVEFSPSPIYDLSDFVPLEYFGAWYVEMDYTEGFAEIVHDFLDVRV</sequence>
<dbReference type="EMBL" id="UINC01164698">
    <property type="protein sequence ID" value="SVD65684.1"/>
    <property type="molecule type" value="Genomic_DNA"/>
</dbReference>
<dbReference type="GO" id="GO:0016829">
    <property type="term" value="F:lyase activity"/>
    <property type="evidence" value="ECO:0007669"/>
    <property type="project" value="InterPro"/>
</dbReference>
<evidence type="ECO:0000313" key="1">
    <source>
        <dbReference type="EMBL" id="SVD65684.1"/>
    </source>
</evidence>
<organism evidence="1">
    <name type="scientific">marine metagenome</name>
    <dbReference type="NCBI Taxonomy" id="408172"/>
    <lineage>
        <taxon>unclassified sequences</taxon>
        <taxon>metagenomes</taxon>
        <taxon>ecological metagenomes</taxon>
    </lineage>
</organism>
<dbReference type="Gene3D" id="2.40.400.10">
    <property type="entry name" value="Acetoacetate decarboxylase-like"/>
    <property type="match status" value="1"/>
</dbReference>
<reference evidence="1" key="1">
    <citation type="submission" date="2018-05" db="EMBL/GenBank/DDBJ databases">
        <authorList>
            <person name="Lanie J.A."/>
            <person name="Ng W.-L."/>
            <person name="Kazmierczak K.M."/>
            <person name="Andrzejewski T.M."/>
            <person name="Davidsen T.M."/>
            <person name="Wayne K.J."/>
            <person name="Tettelin H."/>
            <person name="Glass J.I."/>
            <person name="Rusch D."/>
            <person name="Podicherti R."/>
            <person name="Tsui H.-C.T."/>
            <person name="Winkler M.E."/>
        </authorList>
    </citation>
    <scope>NUCLEOTIDE SEQUENCE</scope>
</reference>
<dbReference type="InterPro" id="IPR023375">
    <property type="entry name" value="ADC_dom_sf"/>
</dbReference>